<gene>
    <name evidence="1" type="ordered locus">Olsu_1147</name>
</gene>
<dbReference type="OrthoDB" id="3193165at2"/>
<dbReference type="Proteomes" id="UP000000333">
    <property type="component" value="Chromosome"/>
</dbReference>
<reference evidence="1 2" key="1">
    <citation type="journal article" date="2010" name="Stand. Genomic Sci.">
        <title>Complete genome sequence of Olsenella uli type strain (VPI D76D-27C).</title>
        <authorList>
            <person name="Goker M."/>
            <person name="Held B."/>
            <person name="Lucas S."/>
            <person name="Nolan M."/>
            <person name="Yasawong M."/>
            <person name="Glavina Del Rio T."/>
            <person name="Tice H."/>
            <person name="Cheng J.F."/>
            <person name="Bruce D."/>
            <person name="Detter J.C."/>
            <person name="Tapia R."/>
            <person name="Han C."/>
            <person name="Goodwin L."/>
            <person name="Pitluck S."/>
            <person name="Liolios K."/>
            <person name="Ivanova N."/>
            <person name="Mavromatis K."/>
            <person name="Mikhailova N."/>
            <person name="Pati A."/>
            <person name="Chen A."/>
            <person name="Palaniappan K."/>
            <person name="Land M."/>
            <person name="Hauser L."/>
            <person name="Chang Y.J."/>
            <person name="Jeffries C.D."/>
            <person name="Rohde M."/>
            <person name="Sikorski J."/>
            <person name="Pukall R."/>
            <person name="Woyke T."/>
            <person name="Bristow J."/>
            <person name="Eisen J.A."/>
            <person name="Markowitz V."/>
            <person name="Hugenholtz P."/>
            <person name="Kyrpides N.C."/>
            <person name="Klenk H.P."/>
            <person name="Lapidus A."/>
        </authorList>
    </citation>
    <scope>NUCLEOTIDE SEQUENCE [LARGE SCALE GENOMIC DNA]</scope>
    <source>
        <strain evidence="2">ATCC 49627 / DSM 7084 / CIP 109912 / JCM 12494 / NCIMB 702895 / VPI D76D-27C</strain>
    </source>
</reference>
<dbReference type="GeneID" id="78512568"/>
<evidence type="ECO:0000313" key="2">
    <source>
        <dbReference type="Proteomes" id="UP000000333"/>
    </source>
</evidence>
<dbReference type="RefSeq" id="WP_013252009.1">
    <property type="nucleotide sequence ID" value="NC_014363.1"/>
</dbReference>
<dbReference type="PATRIC" id="fig|633147.7.peg.394"/>
<dbReference type="HOGENOM" id="CLU_131538_1_1_11"/>
<accession>E1QVV4</accession>
<dbReference type="STRING" id="633147.Olsu_1147"/>
<sequence>MPVSERAKIFIPFEPLRGFRQALRERERAQLVQPRADLTENQMEELSREMAALAPGDMVRVTHYVDDHYEETVGCVTKVSASDSLLHLVGRPLRFDAIRELERL</sequence>
<protein>
    <recommendedName>
        <fullName evidence="3">YolD-like protein</fullName>
    </recommendedName>
</protein>
<organism evidence="1 2">
    <name type="scientific">Olsenella uli (strain ATCC 49627 / DSM 7084 / CCUG 31166 / CIP 109912 / JCM 12494 / LMG 11480 / NCIMB 702895 / VPI D76D-27C)</name>
    <name type="common">Lactobacillus uli</name>
    <dbReference type="NCBI Taxonomy" id="633147"/>
    <lineage>
        <taxon>Bacteria</taxon>
        <taxon>Bacillati</taxon>
        <taxon>Actinomycetota</taxon>
        <taxon>Coriobacteriia</taxon>
        <taxon>Coriobacteriales</taxon>
        <taxon>Atopobiaceae</taxon>
        <taxon>Olsenella</taxon>
    </lineage>
</organism>
<dbReference type="eggNOG" id="ENOG5032Y5H">
    <property type="taxonomic scope" value="Bacteria"/>
</dbReference>
<dbReference type="EMBL" id="CP002106">
    <property type="protein sequence ID" value="ADK68257.1"/>
    <property type="molecule type" value="Genomic_DNA"/>
</dbReference>
<dbReference type="AlphaFoldDB" id="E1QVV4"/>
<keyword evidence="2" id="KW-1185">Reference proteome</keyword>
<dbReference type="KEGG" id="ols:Olsu_1147"/>
<evidence type="ECO:0008006" key="3">
    <source>
        <dbReference type="Google" id="ProtNLM"/>
    </source>
</evidence>
<evidence type="ECO:0000313" key="1">
    <source>
        <dbReference type="EMBL" id="ADK68257.1"/>
    </source>
</evidence>
<proteinExistence type="predicted"/>
<name>E1QVV4_OLSUV</name>